<feature type="transmembrane region" description="Helical" evidence="5">
    <location>
        <begin position="131"/>
        <end position="148"/>
    </location>
</feature>
<keyword evidence="4 5" id="KW-0472">Membrane</keyword>
<reference evidence="7" key="2">
    <citation type="journal article" date="2023" name="IMA Fungus">
        <title>Comparative genomic study of the Penicillium genus elucidates a diverse pangenome and 15 lateral gene transfer events.</title>
        <authorList>
            <person name="Petersen C."/>
            <person name="Sorensen T."/>
            <person name="Nielsen M.R."/>
            <person name="Sondergaard T.E."/>
            <person name="Sorensen J.L."/>
            <person name="Fitzpatrick D.A."/>
            <person name="Frisvad J.C."/>
            <person name="Nielsen K.L."/>
        </authorList>
    </citation>
    <scope>NUCLEOTIDE SEQUENCE</scope>
    <source>
        <strain evidence="7">IBT 23319</strain>
    </source>
</reference>
<dbReference type="InterPro" id="IPR020846">
    <property type="entry name" value="MFS_dom"/>
</dbReference>
<keyword evidence="3 5" id="KW-1133">Transmembrane helix</keyword>
<dbReference type="PANTHER" id="PTHR23514:SF16">
    <property type="entry name" value="TRANSPORTER, PUTATIVE (AFU_ORTHOLOGUE AFUA_2G17270)-RELATED"/>
    <property type="match status" value="1"/>
</dbReference>
<feature type="domain" description="Major facilitator superfamily (MFS) profile" evidence="6">
    <location>
        <begin position="44"/>
        <end position="446"/>
    </location>
</feature>
<sequence length="451" mass="48443">MSTQTELQTATQSETIILHSVSSPIDSPPSNTSQDPPIKWLYPKIISVGVSFFVAGVNDGSLGSLIPYLIRDYNISTNMVSIVYGTTFAGWLIAALSNSSICQRLDLGLILCIGAVFQIIAHILRTWLPPFPLYAVTFFLASLGQAYNDTHANTFVSGLRGTAHRWLGFIHAMYMAGCLVGPFVATGVASANVESKWNLFYIFPLGLGVVNLTLIGLSFHDSVKFLPTRDTSMISQVTESGSPIQSQDQGSTKKSALGEMKATLATPGVWLLSLFFFFFLGATITASGWMVEYLVNVRNGDVKNMGYVPAGFFGGAFLGRLVLAEPTHRLGERRMIFFYAVLCVGLQLVFWLVPNIITEAVAVSLLGFFSGPFFATGISVGSKIFAPEIRSSAIAFVFVLGQIGGSVFPAITGVIAAKVGVKVLQPMLVGLLSAAGISWLTLPKNAAVHRD</sequence>
<feature type="transmembrane region" description="Helical" evidence="5">
    <location>
        <begin position="423"/>
        <end position="442"/>
    </location>
</feature>
<comment type="subcellular location">
    <subcellularLocation>
        <location evidence="1">Membrane</location>
        <topology evidence="1">Multi-pass membrane protein</topology>
    </subcellularLocation>
</comment>
<dbReference type="FunFam" id="1.20.1250.20:FF:000286">
    <property type="entry name" value="MFS efflux transporter"/>
    <property type="match status" value="1"/>
</dbReference>
<evidence type="ECO:0000256" key="5">
    <source>
        <dbReference type="SAM" id="Phobius"/>
    </source>
</evidence>
<feature type="transmembrane region" description="Helical" evidence="5">
    <location>
        <begin position="306"/>
        <end position="323"/>
    </location>
</feature>
<accession>A0A9W9TKK5</accession>
<dbReference type="Proteomes" id="UP001147733">
    <property type="component" value="Unassembled WGS sequence"/>
</dbReference>
<dbReference type="GO" id="GO:0022857">
    <property type="term" value="F:transmembrane transporter activity"/>
    <property type="evidence" value="ECO:0007669"/>
    <property type="project" value="InterPro"/>
</dbReference>
<dbReference type="Pfam" id="PF07690">
    <property type="entry name" value="MFS_1"/>
    <property type="match status" value="1"/>
</dbReference>
<feature type="transmembrane region" description="Helical" evidence="5">
    <location>
        <begin position="360"/>
        <end position="381"/>
    </location>
</feature>
<dbReference type="RefSeq" id="XP_056498617.1">
    <property type="nucleotide sequence ID" value="XM_056647066.1"/>
</dbReference>
<evidence type="ECO:0000256" key="3">
    <source>
        <dbReference type="ARBA" id="ARBA00022989"/>
    </source>
</evidence>
<keyword evidence="8" id="KW-1185">Reference proteome</keyword>
<dbReference type="AlphaFoldDB" id="A0A9W9TKK5"/>
<keyword evidence="2 5" id="KW-0812">Transmembrane</keyword>
<evidence type="ECO:0000256" key="1">
    <source>
        <dbReference type="ARBA" id="ARBA00004141"/>
    </source>
</evidence>
<evidence type="ECO:0000313" key="7">
    <source>
        <dbReference type="EMBL" id="KAJ5224645.1"/>
    </source>
</evidence>
<gene>
    <name evidence="7" type="ORF">N7469_008148</name>
</gene>
<feature type="transmembrane region" description="Helical" evidence="5">
    <location>
        <begin position="393"/>
        <end position="417"/>
    </location>
</feature>
<dbReference type="OrthoDB" id="413079at2759"/>
<dbReference type="PANTHER" id="PTHR23514">
    <property type="entry name" value="BYPASS OF STOP CODON PROTEIN 6"/>
    <property type="match status" value="1"/>
</dbReference>
<dbReference type="Gene3D" id="1.20.1250.20">
    <property type="entry name" value="MFS general substrate transporter like domains"/>
    <property type="match status" value="2"/>
</dbReference>
<dbReference type="EMBL" id="JAPQKT010000007">
    <property type="protein sequence ID" value="KAJ5224645.1"/>
    <property type="molecule type" value="Genomic_DNA"/>
</dbReference>
<dbReference type="InterPro" id="IPR036259">
    <property type="entry name" value="MFS_trans_sf"/>
</dbReference>
<evidence type="ECO:0000256" key="2">
    <source>
        <dbReference type="ARBA" id="ARBA00022692"/>
    </source>
</evidence>
<reference evidence="7" key="1">
    <citation type="submission" date="2022-11" db="EMBL/GenBank/DDBJ databases">
        <authorList>
            <person name="Petersen C."/>
        </authorList>
    </citation>
    <scope>NUCLEOTIDE SEQUENCE</scope>
    <source>
        <strain evidence="7">IBT 23319</strain>
    </source>
</reference>
<name>A0A9W9TKK5_PENCI</name>
<organism evidence="7 8">
    <name type="scientific">Penicillium citrinum</name>
    <dbReference type="NCBI Taxonomy" id="5077"/>
    <lineage>
        <taxon>Eukaryota</taxon>
        <taxon>Fungi</taxon>
        <taxon>Dikarya</taxon>
        <taxon>Ascomycota</taxon>
        <taxon>Pezizomycotina</taxon>
        <taxon>Eurotiomycetes</taxon>
        <taxon>Eurotiomycetidae</taxon>
        <taxon>Eurotiales</taxon>
        <taxon>Aspergillaceae</taxon>
        <taxon>Penicillium</taxon>
    </lineage>
</organism>
<feature type="transmembrane region" description="Helical" evidence="5">
    <location>
        <begin position="199"/>
        <end position="219"/>
    </location>
</feature>
<proteinExistence type="predicted"/>
<feature type="transmembrane region" description="Helical" evidence="5">
    <location>
        <begin position="75"/>
        <end position="95"/>
    </location>
</feature>
<dbReference type="GO" id="GO:0016020">
    <property type="term" value="C:membrane"/>
    <property type="evidence" value="ECO:0007669"/>
    <property type="project" value="UniProtKB-SubCell"/>
</dbReference>
<feature type="transmembrane region" description="Helical" evidence="5">
    <location>
        <begin position="169"/>
        <end position="193"/>
    </location>
</feature>
<dbReference type="GeneID" id="81386233"/>
<comment type="caution">
    <text evidence="7">The sequence shown here is derived from an EMBL/GenBank/DDBJ whole genome shotgun (WGS) entry which is preliminary data.</text>
</comment>
<evidence type="ECO:0000259" key="6">
    <source>
        <dbReference type="PROSITE" id="PS50850"/>
    </source>
</evidence>
<dbReference type="InterPro" id="IPR011701">
    <property type="entry name" value="MFS"/>
</dbReference>
<dbReference type="SUPFAM" id="SSF103473">
    <property type="entry name" value="MFS general substrate transporter"/>
    <property type="match status" value="1"/>
</dbReference>
<feature type="transmembrane region" description="Helical" evidence="5">
    <location>
        <begin position="107"/>
        <end position="125"/>
    </location>
</feature>
<evidence type="ECO:0000256" key="4">
    <source>
        <dbReference type="ARBA" id="ARBA00023136"/>
    </source>
</evidence>
<protein>
    <submittedName>
        <fullName evidence="7">Major facilitator superfamily domain general substrate transporter</fullName>
    </submittedName>
</protein>
<evidence type="ECO:0000313" key="8">
    <source>
        <dbReference type="Proteomes" id="UP001147733"/>
    </source>
</evidence>
<dbReference type="PROSITE" id="PS50850">
    <property type="entry name" value="MFS"/>
    <property type="match status" value="1"/>
</dbReference>
<feature type="transmembrane region" description="Helical" evidence="5">
    <location>
        <begin position="269"/>
        <end position="291"/>
    </location>
</feature>
<feature type="transmembrane region" description="Helical" evidence="5">
    <location>
        <begin position="335"/>
        <end position="354"/>
    </location>
</feature>
<dbReference type="InterPro" id="IPR051788">
    <property type="entry name" value="MFS_Transporter"/>
</dbReference>
<feature type="transmembrane region" description="Helical" evidence="5">
    <location>
        <begin position="45"/>
        <end position="69"/>
    </location>
</feature>